<dbReference type="EMBL" id="JAROYP010000010">
    <property type="protein sequence ID" value="MDH5162579.1"/>
    <property type="molecule type" value="Genomic_DNA"/>
</dbReference>
<comment type="caution">
    <text evidence="1">The sequence shown here is derived from an EMBL/GenBank/DDBJ whole genome shotgun (WGS) entry which is preliminary data.</text>
</comment>
<accession>A0AAW6SUW1</accession>
<evidence type="ECO:0000313" key="2">
    <source>
        <dbReference type="Proteomes" id="UP001159179"/>
    </source>
</evidence>
<name>A0AAW6SUW1_9BACI</name>
<evidence type="ECO:0008006" key="3">
    <source>
        <dbReference type="Google" id="ProtNLM"/>
    </source>
</evidence>
<proteinExistence type="predicted"/>
<dbReference type="RefSeq" id="WP_280617466.1">
    <property type="nucleotide sequence ID" value="NZ_JAROYP010000010.1"/>
</dbReference>
<sequence length="148" mass="17248">MNLRKLDVWQPVNNLEKGNITEANFNFSDEKGLCIRLIDIKGNSVDIIYDKISNIQDYVWSFRYAGEIPRSDLTLAVKEAYKRASNIDKTAACFYKMTNSDFIEWFDQLGWLGSNDISNVEHHVYIYNNGVFEVISDYEPKFIIKKMV</sequence>
<organism evidence="1 2">
    <name type="scientific">Heyndrickxia oleronia</name>
    <dbReference type="NCBI Taxonomy" id="38875"/>
    <lineage>
        <taxon>Bacteria</taxon>
        <taxon>Bacillati</taxon>
        <taxon>Bacillota</taxon>
        <taxon>Bacilli</taxon>
        <taxon>Bacillales</taxon>
        <taxon>Bacillaceae</taxon>
        <taxon>Heyndrickxia</taxon>
    </lineage>
</organism>
<dbReference type="AlphaFoldDB" id="A0AAW6SUW1"/>
<protein>
    <recommendedName>
        <fullName evidence="3">Phage protein</fullName>
    </recommendedName>
</protein>
<reference evidence="1" key="1">
    <citation type="submission" date="2023-03" db="EMBL/GenBank/DDBJ databases">
        <title>Bacterial isolates from washroom surfaces on a university campus.</title>
        <authorList>
            <person name="Holman D.B."/>
            <person name="Gzyl K.E."/>
            <person name="Taheri A.E."/>
        </authorList>
    </citation>
    <scope>NUCLEOTIDE SEQUENCE</scope>
    <source>
        <strain evidence="1">RD03</strain>
    </source>
</reference>
<gene>
    <name evidence="1" type="ORF">P5X88_16725</name>
</gene>
<dbReference type="Proteomes" id="UP001159179">
    <property type="component" value="Unassembled WGS sequence"/>
</dbReference>
<evidence type="ECO:0000313" key="1">
    <source>
        <dbReference type="EMBL" id="MDH5162579.1"/>
    </source>
</evidence>